<evidence type="ECO:0000313" key="2">
    <source>
        <dbReference type="Proteomes" id="UP001165143"/>
    </source>
</evidence>
<evidence type="ECO:0000313" key="1">
    <source>
        <dbReference type="EMBL" id="GLW59035.1"/>
    </source>
</evidence>
<protein>
    <submittedName>
        <fullName evidence="1">Uncharacterized protein</fullName>
    </submittedName>
</protein>
<dbReference type="InterPro" id="IPR029063">
    <property type="entry name" value="SAM-dependent_MTases_sf"/>
</dbReference>
<accession>A0A9W6PPS7</accession>
<name>A0A9W6PPS7_9ACTN</name>
<organism evidence="1 2">
    <name type="scientific">Kitasatospora phosalacinea</name>
    <dbReference type="NCBI Taxonomy" id="2065"/>
    <lineage>
        <taxon>Bacteria</taxon>
        <taxon>Bacillati</taxon>
        <taxon>Actinomycetota</taxon>
        <taxon>Actinomycetes</taxon>
        <taxon>Kitasatosporales</taxon>
        <taxon>Streptomycetaceae</taxon>
        <taxon>Kitasatospora</taxon>
    </lineage>
</organism>
<dbReference type="AlphaFoldDB" id="A0A9W6PPS7"/>
<comment type="caution">
    <text evidence="1">The sequence shown here is derived from an EMBL/GenBank/DDBJ whole genome shotgun (WGS) entry which is preliminary data.</text>
</comment>
<dbReference type="SUPFAM" id="SSF53335">
    <property type="entry name" value="S-adenosyl-L-methionine-dependent methyltransferases"/>
    <property type="match status" value="1"/>
</dbReference>
<dbReference type="EMBL" id="BSRX01000066">
    <property type="protein sequence ID" value="GLW59035.1"/>
    <property type="molecule type" value="Genomic_DNA"/>
</dbReference>
<reference evidence="1" key="1">
    <citation type="submission" date="2023-02" db="EMBL/GenBank/DDBJ databases">
        <title>Kitasatospora phosalacinea NBRC 14362.</title>
        <authorList>
            <person name="Ichikawa N."/>
            <person name="Sato H."/>
            <person name="Tonouchi N."/>
        </authorList>
    </citation>
    <scope>NUCLEOTIDE SEQUENCE</scope>
    <source>
        <strain evidence="1">NBRC 14362</strain>
    </source>
</reference>
<gene>
    <name evidence="1" type="ORF">Kpho01_70450</name>
</gene>
<proteinExistence type="predicted"/>
<sequence>MPSADSESFYRGGGAGAIMRAAHFPDEVLAFLQMESLTALDVAARHGCDSLVELGCYDGRALEVARAADIRYLGVDVSTGAIDALNRRIADEDLQERAGAVVGNILHCSEWLHAVRGERPLQLLPFNLAGNLAEPEKAIAGLREVGGLAVISVFNDRPWTTDLRRAYYLACGIAVLEEAPSRHGGVVFRGEDGFQSQSFSDDGVTALLDGAGVSVVHERANRLGRCVTVRFT</sequence>
<dbReference type="Proteomes" id="UP001165143">
    <property type="component" value="Unassembled WGS sequence"/>
</dbReference>
<dbReference type="Gene3D" id="3.40.50.150">
    <property type="entry name" value="Vaccinia Virus protein VP39"/>
    <property type="match status" value="1"/>
</dbReference>
<dbReference type="OrthoDB" id="4222224at2"/>